<accession>A0A6A5UG22</accession>
<dbReference type="EMBL" id="ML976978">
    <property type="protein sequence ID" value="KAF1962712.1"/>
    <property type="molecule type" value="Genomic_DNA"/>
</dbReference>
<name>A0A6A5UG22_9PLEO</name>
<reference evidence="1" key="1">
    <citation type="journal article" date="2020" name="Stud. Mycol.">
        <title>101 Dothideomycetes genomes: a test case for predicting lifestyles and emergence of pathogens.</title>
        <authorList>
            <person name="Haridas S."/>
            <person name="Albert R."/>
            <person name="Binder M."/>
            <person name="Bloem J."/>
            <person name="Labutti K."/>
            <person name="Salamov A."/>
            <person name="Andreopoulos B."/>
            <person name="Baker S."/>
            <person name="Barry K."/>
            <person name="Bills G."/>
            <person name="Bluhm B."/>
            <person name="Cannon C."/>
            <person name="Castanera R."/>
            <person name="Culley D."/>
            <person name="Daum C."/>
            <person name="Ezra D."/>
            <person name="Gonzalez J."/>
            <person name="Henrissat B."/>
            <person name="Kuo A."/>
            <person name="Liang C."/>
            <person name="Lipzen A."/>
            <person name="Lutzoni F."/>
            <person name="Magnuson J."/>
            <person name="Mondo S."/>
            <person name="Nolan M."/>
            <person name="Ohm R."/>
            <person name="Pangilinan J."/>
            <person name="Park H.-J."/>
            <person name="Ramirez L."/>
            <person name="Alfaro M."/>
            <person name="Sun H."/>
            <person name="Tritt A."/>
            <person name="Yoshinaga Y."/>
            <person name="Zwiers L.-H."/>
            <person name="Turgeon B."/>
            <person name="Goodwin S."/>
            <person name="Spatafora J."/>
            <person name="Crous P."/>
            <person name="Grigoriev I."/>
        </authorList>
    </citation>
    <scope>NUCLEOTIDE SEQUENCE</scope>
    <source>
        <strain evidence="1">CBS 675.92</strain>
    </source>
</reference>
<dbReference type="AlphaFoldDB" id="A0A6A5UG22"/>
<proteinExistence type="predicted"/>
<organism evidence="1 2">
    <name type="scientific">Byssothecium circinans</name>
    <dbReference type="NCBI Taxonomy" id="147558"/>
    <lineage>
        <taxon>Eukaryota</taxon>
        <taxon>Fungi</taxon>
        <taxon>Dikarya</taxon>
        <taxon>Ascomycota</taxon>
        <taxon>Pezizomycotina</taxon>
        <taxon>Dothideomycetes</taxon>
        <taxon>Pleosporomycetidae</taxon>
        <taxon>Pleosporales</taxon>
        <taxon>Massarineae</taxon>
        <taxon>Massarinaceae</taxon>
        <taxon>Byssothecium</taxon>
    </lineage>
</organism>
<dbReference type="Proteomes" id="UP000800035">
    <property type="component" value="Unassembled WGS sequence"/>
</dbReference>
<sequence length="194" mass="22183">MDTFRTHYYIAGKKLKRDIISGMRSPKKYSVPHRAKVRKLGTSAMQSLLPLPRELRNMIYGHMLDSRYIVKVKDGKAQDLKKLWWRHEYFPKKHARQYIEGIAEALIATSKDFKLESAPNLKAHQDSAVACRSDYHAVSLLRSLQTLERKPDHIQIRIHTPNFNVPEEHGWALSGVENDGATIGVFKPEGPPGT</sequence>
<protein>
    <submittedName>
        <fullName evidence="1">Uncharacterized protein</fullName>
    </submittedName>
</protein>
<gene>
    <name evidence="1" type="ORF">CC80DRAFT_541871</name>
</gene>
<evidence type="ECO:0000313" key="2">
    <source>
        <dbReference type="Proteomes" id="UP000800035"/>
    </source>
</evidence>
<evidence type="ECO:0000313" key="1">
    <source>
        <dbReference type="EMBL" id="KAF1962712.1"/>
    </source>
</evidence>
<keyword evidence="2" id="KW-1185">Reference proteome</keyword>